<evidence type="ECO:0000256" key="9">
    <source>
        <dbReference type="SAM" id="MobiDB-lite"/>
    </source>
</evidence>
<dbReference type="AlphaFoldDB" id="A0AB34JBG9"/>
<evidence type="ECO:0000256" key="6">
    <source>
        <dbReference type="ARBA" id="ARBA00023136"/>
    </source>
</evidence>
<dbReference type="SUPFAM" id="SSF64356">
    <property type="entry name" value="SNARE-like"/>
    <property type="match status" value="1"/>
</dbReference>
<dbReference type="PROSITE" id="PS00417">
    <property type="entry name" value="SYNAPTOBREVIN"/>
    <property type="match status" value="1"/>
</dbReference>
<dbReference type="InterPro" id="IPR011012">
    <property type="entry name" value="Longin-like_dom_sf"/>
</dbReference>
<dbReference type="FunFam" id="3.30.450.50:FF:000015">
    <property type="entry name" value="Synaptobrevin 2 isoform 1"/>
    <property type="match status" value="1"/>
</dbReference>
<evidence type="ECO:0000256" key="3">
    <source>
        <dbReference type="ARBA" id="ARBA00022692"/>
    </source>
</evidence>
<evidence type="ECO:0000259" key="12">
    <source>
        <dbReference type="PROSITE" id="PS50859"/>
    </source>
</evidence>
<feature type="transmembrane region" description="Helical" evidence="10">
    <location>
        <begin position="204"/>
        <end position="224"/>
    </location>
</feature>
<feature type="domain" description="Longin" evidence="12">
    <location>
        <begin position="19"/>
        <end position="122"/>
    </location>
</feature>
<evidence type="ECO:0000256" key="4">
    <source>
        <dbReference type="ARBA" id="ARBA00022927"/>
    </source>
</evidence>
<dbReference type="FunFam" id="1.20.5.110:FF:000004">
    <property type="entry name" value="Vesicle-associated membrane protein 7"/>
    <property type="match status" value="1"/>
</dbReference>
<dbReference type="EMBL" id="JBGBPQ010000009">
    <property type="protein sequence ID" value="KAL1519360.1"/>
    <property type="molecule type" value="Genomic_DNA"/>
</dbReference>
<feature type="signal peptide" evidence="11">
    <location>
        <begin position="1"/>
        <end position="28"/>
    </location>
</feature>
<feature type="chain" id="PRO_5044232897" evidence="11">
    <location>
        <begin position="29"/>
        <end position="265"/>
    </location>
</feature>
<dbReference type="CDD" id="cd14824">
    <property type="entry name" value="Longin"/>
    <property type="match status" value="1"/>
</dbReference>
<comment type="subcellular location">
    <subcellularLocation>
        <location evidence="7">Endomembrane system</location>
        <topology evidence="7">Single-pass type IV membrane protein</topology>
    </subcellularLocation>
</comment>
<evidence type="ECO:0000256" key="7">
    <source>
        <dbReference type="ARBA" id="ARBA00046280"/>
    </source>
</evidence>
<dbReference type="GO" id="GO:0015031">
    <property type="term" value="P:protein transport"/>
    <property type="evidence" value="ECO:0007669"/>
    <property type="project" value="UniProtKB-KW"/>
</dbReference>
<dbReference type="Pfam" id="PF13774">
    <property type="entry name" value="Longin"/>
    <property type="match status" value="1"/>
</dbReference>
<keyword evidence="4" id="KW-0653">Protein transport</keyword>
<dbReference type="Proteomes" id="UP001515480">
    <property type="component" value="Unassembled WGS sequence"/>
</dbReference>
<comment type="similarity">
    <text evidence="1">Belongs to the synaptobrevin family.</text>
</comment>
<keyword evidence="3 10" id="KW-0812">Transmembrane</keyword>
<keyword evidence="15" id="KW-1185">Reference proteome</keyword>
<protein>
    <submittedName>
        <fullName evidence="14">Uncharacterized protein</fullName>
    </submittedName>
</protein>
<feature type="region of interest" description="Disordered" evidence="9">
    <location>
        <begin position="239"/>
        <end position="265"/>
    </location>
</feature>
<dbReference type="InterPro" id="IPR042855">
    <property type="entry name" value="V_SNARE_CC"/>
</dbReference>
<keyword evidence="6 10" id="KW-0472">Membrane</keyword>
<dbReference type="Pfam" id="PF00957">
    <property type="entry name" value="Synaptobrevin"/>
    <property type="match status" value="1"/>
</dbReference>
<dbReference type="GO" id="GO:0016192">
    <property type="term" value="P:vesicle-mediated transport"/>
    <property type="evidence" value="ECO:0007669"/>
    <property type="project" value="InterPro"/>
</dbReference>
<sequence length="265" mass="29541">MASLDSLLASQLLIFWCSLVSRGTCVLAEFTTTSGNFTTVTRSILAKLPSTNTRMSYVYDSHIFHYIVKDGLVYLCMAEASFGRQVPFMFLEDIMCKWADNYGDRGTTALAYGMNEDFSRVLQKQMDAYSRQSELSTDARVSRVTGEIEEVKQVMVENIDRVLERGEKIELLVDKAENLNQQAFKFRKQSTALKRALWLKNLKLYGLAALILGIVVLSISMGICGMDFHKCHHEDTASLHPPYAPPPPAPATNASSSFVESAARG</sequence>
<organism evidence="14 15">
    <name type="scientific">Prymnesium parvum</name>
    <name type="common">Toxic golden alga</name>
    <dbReference type="NCBI Taxonomy" id="97485"/>
    <lineage>
        <taxon>Eukaryota</taxon>
        <taxon>Haptista</taxon>
        <taxon>Haptophyta</taxon>
        <taxon>Prymnesiophyceae</taxon>
        <taxon>Prymnesiales</taxon>
        <taxon>Prymnesiaceae</taxon>
        <taxon>Prymnesium</taxon>
    </lineage>
</organism>
<proteinExistence type="inferred from homology"/>
<evidence type="ECO:0000259" key="13">
    <source>
        <dbReference type="PROSITE" id="PS50892"/>
    </source>
</evidence>
<keyword evidence="2" id="KW-0813">Transport</keyword>
<evidence type="ECO:0000256" key="10">
    <source>
        <dbReference type="SAM" id="Phobius"/>
    </source>
</evidence>
<keyword evidence="8" id="KW-0175">Coiled coil</keyword>
<dbReference type="PRINTS" id="PR00219">
    <property type="entry name" value="SYNAPTOBREVN"/>
</dbReference>
<gene>
    <name evidence="14" type="ORF">AB1Y20_022886</name>
</gene>
<evidence type="ECO:0000313" key="15">
    <source>
        <dbReference type="Proteomes" id="UP001515480"/>
    </source>
</evidence>
<evidence type="ECO:0000256" key="1">
    <source>
        <dbReference type="ARBA" id="ARBA00008025"/>
    </source>
</evidence>
<evidence type="ECO:0000256" key="2">
    <source>
        <dbReference type="ARBA" id="ARBA00022448"/>
    </source>
</evidence>
<keyword evidence="5 10" id="KW-1133">Transmembrane helix</keyword>
<accession>A0AB34JBG9</accession>
<dbReference type="SUPFAM" id="SSF58038">
    <property type="entry name" value="SNARE fusion complex"/>
    <property type="match status" value="1"/>
</dbReference>
<name>A0AB34JBG9_PRYPA</name>
<dbReference type="InterPro" id="IPR001388">
    <property type="entry name" value="Synaptobrevin-like"/>
</dbReference>
<dbReference type="GO" id="GO:0012505">
    <property type="term" value="C:endomembrane system"/>
    <property type="evidence" value="ECO:0007669"/>
    <property type="project" value="UniProtKB-SubCell"/>
</dbReference>
<feature type="domain" description="V-SNARE coiled-coil homology" evidence="13">
    <location>
        <begin position="140"/>
        <end position="200"/>
    </location>
</feature>
<dbReference type="InterPro" id="IPR051097">
    <property type="entry name" value="Synaptobrevin-like_transport"/>
</dbReference>
<dbReference type="SMART" id="SM01270">
    <property type="entry name" value="Longin"/>
    <property type="match status" value="1"/>
</dbReference>
<dbReference type="Gene3D" id="1.20.5.110">
    <property type="match status" value="1"/>
</dbReference>
<dbReference type="PANTHER" id="PTHR21136">
    <property type="entry name" value="SNARE PROTEINS"/>
    <property type="match status" value="1"/>
</dbReference>
<dbReference type="PROSITE" id="PS50859">
    <property type="entry name" value="LONGIN"/>
    <property type="match status" value="1"/>
</dbReference>
<dbReference type="PANTHER" id="PTHR21136:SF168">
    <property type="entry name" value="VESICLE-ASSOCIATED MEMBRANE PROTEIN 9"/>
    <property type="match status" value="1"/>
</dbReference>
<dbReference type="InterPro" id="IPR010908">
    <property type="entry name" value="Longin_dom"/>
</dbReference>
<dbReference type="GO" id="GO:0005737">
    <property type="term" value="C:cytoplasm"/>
    <property type="evidence" value="ECO:0007669"/>
    <property type="project" value="UniProtKB-ARBA"/>
</dbReference>
<evidence type="ECO:0000256" key="8">
    <source>
        <dbReference type="PROSITE-ProRule" id="PRU00290"/>
    </source>
</evidence>
<dbReference type="GO" id="GO:0016020">
    <property type="term" value="C:membrane"/>
    <property type="evidence" value="ECO:0007669"/>
    <property type="project" value="InterPro"/>
</dbReference>
<reference evidence="14 15" key="1">
    <citation type="journal article" date="2024" name="Science">
        <title>Giant polyketide synthase enzymes in the biosynthesis of giant marine polyether toxins.</title>
        <authorList>
            <person name="Fallon T.R."/>
            <person name="Shende V.V."/>
            <person name="Wierzbicki I.H."/>
            <person name="Pendleton A.L."/>
            <person name="Watervoot N.F."/>
            <person name="Auber R.P."/>
            <person name="Gonzalez D.J."/>
            <person name="Wisecaver J.H."/>
            <person name="Moore B.S."/>
        </authorList>
    </citation>
    <scope>NUCLEOTIDE SEQUENCE [LARGE SCALE GENOMIC DNA]</scope>
    <source>
        <strain evidence="14 15">12B1</strain>
    </source>
</reference>
<dbReference type="Gene3D" id="3.30.450.50">
    <property type="entry name" value="Longin domain"/>
    <property type="match status" value="1"/>
</dbReference>
<dbReference type="CDD" id="cd15843">
    <property type="entry name" value="R-SNARE"/>
    <property type="match status" value="1"/>
</dbReference>
<comment type="caution">
    <text evidence="14">The sequence shown here is derived from an EMBL/GenBank/DDBJ whole genome shotgun (WGS) entry which is preliminary data.</text>
</comment>
<evidence type="ECO:0000313" key="14">
    <source>
        <dbReference type="EMBL" id="KAL1519360.1"/>
    </source>
</evidence>
<dbReference type="PROSITE" id="PS50892">
    <property type="entry name" value="V_SNARE"/>
    <property type="match status" value="1"/>
</dbReference>
<evidence type="ECO:0000256" key="5">
    <source>
        <dbReference type="ARBA" id="ARBA00022989"/>
    </source>
</evidence>
<keyword evidence="11" id="KW-0732">Signal</keyword>
<evidence type="ECO:0000256" key="11">
    <source>
        <dbReference type="SAM" id="SignalP"/>
    </source>
</evidence>